<gene>
    <name evidence="9" type="ORF">METZ01_LOCUS504587</name>
</gene>
<feature type="transmembrane region" description="Helical" evidence="8">
    <location>
        <begin position="6"/>
        <end position="24"/>
    </location>
</feature>
<evidence type="ECO:0000256" key="1">
    <source>
        <dbReference type="ARBA" id="ARBA00004141"/>
    </source>
</evidence>
<feature type="transmembrane region" description="Helical" evidence="8">
    <location>
        <begin position="36"/>
        <end position="57"/>
    </location>
</feature>
<keyword evidence="4" id="KW-0479">Metal-binding</keyword>
<dbReference type="GO" id="GO:0009055">
    <property type="term" value="F:electron transfer activity"/>
    <property type="evidence" value="ECO:0007669"/>
    <property type="project" value="InterPro"/>
</dbReference>
<dbReference type="InterPro" id="IPR000701">
    <property type="entry name" value="SuccDH_FuR_B_TM-su"/>
</dbReference>
<accession>A0A383E5K7</accession>
<dbReference type="GO" id="GO:0016020">
    <property type="term" value="C:membrane"/>
    <property type="evidence" value="ECO:0007669"/>
    <property type="project" value="UniProtKB-SubCell"/>
</dbReference>
<keyword evidence="6" id="KW-0408">Iron</keyword>
<evidence type="ECO:0000256" key="6">
    <source>
        <dbReference type="ARBA" id="ARBA00023004"/>
    </source>
</evidence>
<dbReference type="GO" id="GO:0006099">
    <property type="term" value="P:tricarboxylic acid cycle"/>
    <property type="evidence" value="ECO:0007669"/>
    <property type="project" value="InterPro"/>
</dbReference>
<keyword evidence="3 8" id="KW-0812">Transmembrane</keyword>
<dbReference type="PIRSF" id="PIRSF000178">
    <property type="entry name" value="SDH_cyt_b560"/>
    <property type="match status" value="1"/>
</dbReference>
<sequence length="100" mass="11536">HRFTGIFLGIGMILLTWWLFSITIGPEMYQRTLDIISSWIGLSILFSFIASFFYHLFNGVRHLIWDAGIGFEIKTVTMTGWLIIFLSIIISLLTFIFGVQ</sequence>
<dbReference type="EMBL" id="UINC01222800">
    <property type="protein sequence ID" value="SVE51733.1"/>
    <property type="molecule type" value="Genomic_DNA"/>
</dbReference>
<dbReference type="InterPro" id="IPR018495">
    <property type="entry name" value="Succ_DH_cyt_bsu_CS"/>
</dbReference>
<proteinExistence type="predicted"/>
<evidence type="ECO:0000256" key="3">
    <source>
        <dbReference type="ARBA" id="ARBA00022692"/>
    </source>
</evidence>
<evidence type="ECO:0000256" key="2">
    <source>
        <dbReference type="ARBA" id="ARBA00022617"/>
    </source>
</evidence>
<dbReference type="NCBIfam" id="TIGR02970">
    <property type="entry name" value="succ_dehyd_cytB"/>
    <property type="match status" value="1"/>
</dbReference>
<evidence type="ECO:0000256" key="8">
    <source>
        <dbReference type="SAM" id="Phobius"/>
    </source>
</evidence>
<dbReference type="PROSITE" id="PS01001">
    <property type="entry name" value="SDH_CYT_2"/>
    <property type="match status" value="1"/>
</dbReference>
<dbReference type="GO" id="GO:0046872">
    <property type="term" value="F:metal ion binding"/>
    <property type="evidence" value="ECO:0007669"/>
    <property type="project" value="UniProtKB-KW"/>
</dbReference>
<dbReference type="PANTHER" id="PTHR10978">
    <property type="entry name" value="SUCCINATE DEHYDROGENASE CYTOCHROME B560 SUBUNIT"/>
    <property type="match status" value="1"/>
</dbReference>
<dbReference type="Gene3D" id="1.20.1300.10">
    <property type="entry name" value="Fumarate reductase/succinate dehydrogenase, transmembrane subunit"/>
    <property type="match status" value="1"/>
</dbReference>
<feature type="non-terminal residue" evidence="9">
    <location>
        <position position="1"/>
    </location>
</feature>
<dbReference type="PANTHER" id="PTHR10978:SF5">
    <property type="entry name" value="SUCCINATE DEHYDROGENASE CYTOCHROME B560 SUBUNIT, MITOCHONDRIAL"/>
    <property type="match status" value="1"/>
</dbReference>
<name>A0A383E5K7_9ZZZZ</name>
<evidence type="ECO:0000256" key="4">
    <source>
        <dbReference type="ARBA" id="ARBA00022723"/>
    </source>
</evidence>
<evidence type="ECO:0000256" key="5">
    <source>
        <dbReference type="ARBA" id="ARBA00022989"/>
    </source>
</evidence>
<keyword evidence="2" id="KW-0349">Heme</keyword>
<dbReference type="Pfam" id="PF01127">
    <property type="entry name" value="Sdh_cyt"/>
    <property type="match status" value="1"/>
</dbReference>
<evidence type="ECO:0000256" key="7">
    <source>
        <dbReference type="ARBA" id="ARBA00023136"/>
    </source>
</evidence>
<dbReference type="SUPFAM" id="SSF81343">
    <property type="entry name" value="Fumarate reductase respiratory complex transmembrane subunits"/>
    <property type="match status" value="1"/>
</dbReference>
<evidence type="ECO:0000313" key="9">
    <source>
        <dbReference type="EMBL" id="SVE51733.1"/>
    </source>
</evidence>
<keyword evidence="7 8" id="KW-0472">Membrane</keyword>
<dbReference type="InterPro" id="IPR014314">
    <property type="entry name" value="Succ_DH_cytb556"/>
</dbReference>
<protein>
    <recommendedName>
        <fullName evidence="10">Succinate dehydrogenase cytochrome b556 subunit</fullName>
    </recommendedName>
</protein>
<organism evidence="9">
    <name type="scientific">marine metagenome</name>
    <dbReference type="NCBI Taxonomy" id="408172"/>
    <lineage>
        <taxon>unclassified sequences</taxon>
        <taxon>metagenomes</taxon>
        <taxon>ecological metagenomes</taxon>
    </lineage>
</organism>
<evidence type="ECO:0008006" key="10">
    <source>
        <dbReference type="Google" id="ProtNLM"/>
    </source>
</evidence>
<dbReference type="AlphaFoldDB" id="A0A383E5K7"/>
<dbReference type="CDD" id="cd03499">
    <property type="entry name" value="SQR_TypeC_SdhC"/>
    <property type="match status" value="1"/>
</dbReference>
<feature type="transmembrane region" description="Helical" evidence="8">
    <location>
        <begin position="77"/>
        <end position="99"/>
    </location>
</feature>
<reference evidence="9" key="1">
    <citation type="submission" date="2018-05" db="EMBL/GenBank/DDBJ databases">
        <authorList>
            <person name="Lanie J.A."/>
            <person name="Ng W.-L."/>
            <person name="Kazmierczak K.M."/>
            <person name="Andrzejewski T.M."/>
            <person name="Davidsen T.M."/>
            <person name="Wayne K.J."/>
            <person name="Tettelin H."/>
            <person name="Glass J.I."/>
            <person name="Rusch D."/>
            <person name="Podicherti R."/>
            <person name="Tsui H.-C.T."/>
            <person name="Winkler M.E."/>
        </authorList>
    </citation>
    <scope>NUCLEOTIDE SEQUENCE</scope>
</reference>
<comment type="subcellular location">
    <subcellularLocation>
        <location evidence="1">Membrane</location>
        <topology evidence="1">Multi-pass membrane protein</topology>
    </subcellularLocation>
</comment>
<keyword evidence="5 8" id="KW-1133">Transmembrane helix</keyword>
<dbReference type="InterPro" id="IPR034804">
    <property type="entry name" value="SQR/QFR_C/D"/>
</dbReference>